<accession>A0A2P6PER4</accession>
<gene>
    <name evidence="1" type="ORF">RchiOBHm_Chr7g0227961</name>
</gene>
<proteinExistence type="predicted"/>
<evidence type="ECO:0000313" key="1">
    <source>
        <dbReference type="EMBL" id="PRQ20417.1"/>
    </source>
</evidence>
<evidence type="ECO:0000313" key="2">
    <source>
        <dbReference type="Proteomes" id="UP000238479"/>
    </source>
</evidence>
<sequence>MVDGRRKESSGALRGGVSDLADLEGLGFGTWLLVWGRRRLKRISTFSLGESARSRRWRRDGSGVGTIWVVVEGWQWWWWCRVGVDSARSGLALPSRFNSWALAISWPNLKLGWRPNQPIPTDTEKLVTEVLVPVMVLHFVYQ</sequence>
<keyword evidence="2" id="KW-1185">Reference proteome</keyword>
<dbReference type="Proteomes" id="UP000238479">
    <property type="component" value="Chromosome 7"/>
</dbReference>
<organism evidence="1 2">
    <name type="scientific">Rosa chinensis</name>
    <name type="common">China rose</name>
    <dbReference type="NCBI Taxonomy" id="74649"/>
    <lineage>
        <taxon>Eukaryota</taxon>
        <taxon>Viridiplantae</taxon>
        <taxon>Streptophyta</taxon>
        <taxon>Embryophyta</taxon>
        <taxon>Tracheophyta</taxon>
        <taxon>Spermatophyta</taxon>
        <taxon>Magnoliopsida</taxon>
        <taxon>eudicotyledons</taxon>
        <taxon>Gunneridae</taxon>
        <taxon>Pentapetalae</taxon>
        <taxon>rosids</taxon>
        <taxon>fabids</taxon>
        <taxon>Rosales</taxon>
        <taxon>Rosaceae</taxon>
        <taxon>Rosoideae</taxon>
        <taxon>Rosoideae incertae sedis</taxon>
        <taxon>Rosa</taxon>
    </lineage>
</organism>
<name>A0A2P6PER4_ROSCH</name>
<protein>
    <submittedName>
        <fullName evidence="1">Uncharacterized protein</fullName>
    </submittedName>
</protein>
<reference evidence="1 2" key="1">
    <citation type="journal article" date="2018" name="Nat. Genet.">
        <title>The Rosa genome provides new insights in the design of modern roses.</title>
        <authorList>
            <person name="Bendahmane M."/>
        </authorList>
    </citation>
    <scope>NUCLEOTIDE SEQUENCE [LARGE SCALE GENOMIC DNA]</scope>
    <source>
        <strain evidence="2">cv. Old Blush</strain>
    </source>
</reference>
<dbReference type="Gramene" id="PRQ20417">
    <property type="protein sequence ID" value="PRQ20417"/>
    <property type="gene ID" value="RchiOBHm_Chr7g0227961"/>
</dbReference>
<comment type="caution">
    <text evidence="1">The sequence shown here is derived from an EMBL/GenBank/DDBJ whole genome shotgun (WGS) entry which is preliminary data.</text>
</comment>
<dbReference type="EMBL" id="PDCK01000045">
    <property type="protein sequence ID" value="PRQ20417.1"/>
    <property type="molecule type" value="Genomic_DNA"/>
</dbReference>
<dbReference type="AlphaFoldDB" id="A0A2P6PER4"/>